<keyword evidence="1" id="KW-0145">Chemotaxis</keyword>
<comment type="caution">
    <text evidence="2">The sequence shown here is derived from an EMBL/GenBank/DDBJ whole genome shotgun (WGS) entry which is preliminary data.</text>
</comment>
<name>A0A099KIQ6_COLPS</name>
<dbReference type="OrthoDB" id="281471at2"/>
<sequence length="202" mass="22875">MSEFHLTEDQQDCLQELINIAMGQASDQLARYLDTFVYLKVPSIESVAAVELIQTLSQQQNTMAVVSQGFFGYEGIRGEALLMYQEEDSGRIADLLGYEPDELSQDEQLIDISSILTTTFLNVFAGQIDNQMSYNAPKLLPSIQNSISEHLQQMTFNWDLALKVNINYQVTDYSFNCNMILLIPETAIINIKNVLDRILAEF</sequence>
<dbReference type="PATRIC" id="fig|28229.3.peg.3408"/>
<dbReference type="EMBL" id="JQEC01000045">
    <property type="protein sequence ID" value="KGJ90684.1"/>
    <property type="molecule type" value="Genomic_DNA"/>
</dbReference>
<accession>A0A099KIQ6</accession>
<dbReference type="CDD" id="cd17910">
    <property type="entry name" value="CheC_ClassII"/>
    <property type="match status" value="1"/>
</dbReference>
<evidence type="ECO:0000313" key="3">
    <source>
        <dbReference type="Proteomes" id="UP000029868"/>
    </source>
</evidence>
<dbReference type="Gene3D" id="3.40.1550.10">
    <property type="entry name" value="CheC-like"/>
    <property type="match status" value="1"/>
</dbReference>
<dbReference type="SUPFAM" id="SSF103039">
    <property type="entry name" value="CheC-like"/>
    <property type="match status" value="1"/>
</dbReference>
<dbReference type="AlphaFoldDB" id="A0A099KIQ6"/>
<evidence type="ECO:0000313" key="2">
    <source>
        <dbReference type="EMBL" id="KGJ90684.1"/>
    </source>
</evidence>
<reference evidence="2 3" key="1">
    <citation type="submission" date="2014-08" db="EMBL/GenBank/DDBJ databases">
        <title>Genomic and Phenotypic Diversity of Colwellia psychrerythraea strains from Disparate Marine Basins.</title>
        <authorList>
            <person name="Techtmann S.M."/>
            <person name="Stelling S.C."/>
            <person name="Utturkar S.M."/>
            <person name="Alshibli N."/>
            <person name="Harris A."/>
            <person name="Brown S.D."/>
            <person name="Hazen T.C."/>
        </authorList>
    </citation>
    <scope>NUCLEOTIDE SEQUENCE [LARGE SCALE GENOMIC DNA]</scope>
    <source>
        <strain evidence="2 3">GAB14E</strain>
    </source>
</reference>
<organism evidence="2 3">
    <name type="scientific">Colwellia psychrerythraea</name>
    <name type="common">Vibrio psychroerythus</name>
    <dbReference type="NCBI Taxonomy" id="28229"/>
    <lineage>
        <taxon>Bacteria</taxon>
        <taxon>Pseudomonadati</taxon>
        <taxon>Pseudomonadota</taxon>
        <taxon>Gammaproteobacteria</taxon>
        <taxon>Alteromonadales</taxon>
        <taxon>Colwelliaceae</taxon>
        <taxon>Colwellia</taxon>
    </lineage>
</organism>
<protein>
    <submittedName>
        <fullName evidence="2">CheC, phosphatase, inhibitor of MCP methylation</fullName>
    </submittedName>
</protein>
<dbReference type="GO" id="GO:0006935">
    <property type="term" value="P:chemotaxis"/>
    <property type="evidence" value="ECO:0007669"/>
    <property type="project" value="UniProtKB-KW"/>
</dbReference>
<proteinExistence type="predicted"/>
<evidence type="ECO:0000256" key="1">
    <source>
        <dbReference type="ARBA" id="ARBA00022500"/>
    </source>
</evidence>
<dbReference type="Proteomes" id="UP000029868">
    <property type="component" value="Unassembled WGS sequence"/>
</dbReference>
<dbReference type="RefSeq" id="WP_033083396.1">
    <property type="nucleotide sequence ID" value="NZ_JQEC01000045.1"/>
</dbReference>
<gene>
    <name evidence="2" type="ORF">GAB14E_3490</name>
</gene>
<dbReference type="InterPro" id="IPR028976">
    <property type="entry name" value="CheC-like_sf"/>
</dbReference>